<dbReference type="InterPro" id="IPR013083">
    <property type="entry name" value="Znf_RING/FYVE/PHD"/>
</dbReference>
<dbReference type="InterPro" id="IPR001841">
    <property type="entry name" value="Znf_RING"/>
</dbReference>
<feature type="coiled-coil region" evidence="5">
    <location>
        <begin position="206"/>
        <end position="233"/>
    </location>
</feature>
<dbReference type="PANTHER" id="PTHR25462:SF296">
    <property type="entry name" value="MEIOTIC P26, ISOFORM F"/>
    <property type="match status" value="1"/>
</dbReference>
<name>A0A8W8JP53_MAGGI</name>
<dbReference type="Gene3D" id="3.30.160.60">
    <property type="entry name" value="Classic Zinc Finger"/>
    <property type="match status" value="1"/>
</dbReference>
<dbReference type="InterPro" id="IPR047153">
    <property type="entry name" value="TRIM45/56/19-like"/>
</dbReference>
<dbReference type="PANTHER" id="PTHR25462">
    <property type="entry name" value="BONUS, ISOFORM C-RELATED"/>
    <property type="match status" value="1"/>
</dbReference>
<evidence type="ECO:0000313" key="8">
    <source>
        <dbReference type="EnsemblMetazoa" id="G19634.1:cds"/>
    </source>
</evidence>
<sequence length="287" mass="33041">MASAVVQNDMTICSICFEKFKVPRILPCSHIFCQICISSYIESSCKSKEAPVGFSCPLCREFVPAPAAFDKPNKWAKCFRVCDIIEKFVKIRELNLCLPCQREEDEEVATDICITCEEPICGNCAKYHRRNLTSRSHHIVPMNSFEPSILIKSFISAETNSSCPEHPGKQIELHCMDHRKPCCSVCAGCIQSRKVKKTICSSDNIKEEIKMLRRKINDRLDRLEDEHLNELSKFAKQSKELLSRNIDSLSDRIYFSRHSIQSLQKIKDLSDACFIKEYYRVREVLKN</sequence>
<evidence type="ECO:0000259" key="6">
    <source>
        <dbReference type="PROSITE" id="PS50089"/>
    </source>
</evidence>
<dbReference type="CDD" id="cd19756">
    <property type="entry name" value="Bbox2"/>
    <property type="match status" value="1"/>
</dbReference>
<evidence type="ECO:0000313" key="9">
    <source>
        <dbReference type="Proteomes" id="UP000005408"/>
    </source>
</evidence>
<feature type="domain" description="B box-type" evidence="7">
    <location>
        <begin position="92"/>
        <end position="142"/>
    </location>
</feature>
<accession>A0A8W8JP53</accession>
<dbReference type="Gene3D" id="3.30.40.10">
    <property type="entry name" value="Zinc/RING finger domain, C3HC4 (zinc finger)"/>
    <property type="match status" value="1"/>
</dbReference>
<dbReference type="Proteomes" id="UP000005408">
    <property type="component" value="Unassembled WGS sequence"/>
</dbReference>
<evidence type="ECO:0000256" key="4">
    <source>
        <dbReference type="PROSITE-ProRule" id="PRU00024"/>
    </source>
</evidence>
<feature type="domain" description="RING-type" evidence="6">
    <location>
        <begin position="13"/>
        <end position="60"/>
    </location>
</feature>
<evidence type="ECO:0000256" key="5">
    <source>
        <dbReference type="SAM" id="Coils"/>
    </source>
</evidence>
<dbReference type="EnsemblMetazoa" id="G19634.1">
    <property type="protein sequence ID" value="G19634.1:cds"/>
    <property type="gene ID" value="G19634"/>
</dbReference>
<dbReference type="GO" id="GO:0008270">
    <property type="term" value="F:zinc ion binding"/>
    <property type="evidence" value="ECO:0007669"/>
    <property type="project" value="UniProtKB-KW"/>
</dbReference>
<dbReference type="PROSITE" id="PS00518">
    <property type="entry name" value="ZF_RING_1"/>
    <property type="match status" value="1"/>
</dbReference>
<dbReference type="InterPro" id="IPR017907">
    <property type="entry name" value="Znf_RING_CS"/>
</dbReference>
<keyword evidence="1" id="KW-0479">Metal-binding</keyword>
<dbReference type="Pfam" id="PF13445">
    <property type="entry name" value="zf-RING_UBOX"/>
    <property type="match status" value="1"/>
</dbReference>
<keyword evidence="9" id="KW-1185">Reference proteome</keyword>
<protein>
    <submittedName>
        <fullName evidence="8">Uncharacterized protein</fullName>
    </submittedName>
</protein>
<dbReference type="InterPro" id="IPR027370">
    <property type="entry name" value="Znf-RING_euk"/>
</dbReference>
<dbReference type="SMART" id="SM00184">
    <property type="entry name" value="RING"/>
    <property type="match status" value="1"/>
</dbReference>
<dbReference type="InterPro" id="IPR000315">
    <property type="entry name" value="Znf_B-box"/>
</dbReference>
<dbReference type="PROSITE" id="PS50119">
    <property type="entry name" value="ZF_BBOX"/>
    <property type="match status" value="1"/>
</dbReference>
<keyword evidence="2 4" id="KW-0863">Zinc-finger</keyword>
<evidence type="ECO:0000256" key="3">
    <source>
        <dbReference type="ARBA" id="ARBA00022833"/>
    </source>
</evidence>
<evidence type="ECO:0000256" key="1">
    <source>
        <dbReference type="ARBA" id="ARBA00022723"/>
    </source>
</evidence>
<dbReference type="AlphaFoldDB" id="A0A8W8JP53"/>
<keyword evidence="3" id="KW-0862">Zinc</keyword>
<proteinExistence type="predicted"/>
<organism evidence="8 9">
    <name type="scientific">Magallana gigas</name>
    <name type="common">Pacific oyster</name>
    <name type="synonym">Crassostrea gigas</name>
    <dbReference type="NCBI Taxonomy" id="29159"/>
    <lineage>
        <taxon>Eukaryota</taxon>
        <taxon>Metazoa</taxon>
        <taxon>Spiralia</taxon>
        <taxon>Lophotrochozoa</taxon>
        <taxon>Mollusca</taxon>
        <taxon>Bivalvia</taxon>
        <taxon>Autobranchia</taxon>
        <taxon>Pteriomorphia</taxon>
        <taxon>Ostreida</taxon>
        <taxon>Ostreoidea</taxon>
        <taxon>Ostreidae</taxon>
        <taxon>Magallana</taxon>
    </lineage>
</organism>
<evidence type="ECO:0000256" key="2">
    <source>
        <dbReference type="ARBA" id="ARBA00022771"/>
    </source>
</evidence>
<dbReference type="PROSITE" id="PS50089">
    <property type="entry name" value="ZF_RING_2"/>
    <property type="match status" value="1"/>
</dbReference>
<reference evidence="8" key="1">
    <citation type="submission" date="2022-08" db="UniProtKB">
        <authorList>
            <consortium name="EnsemblMetazoa"/>
        </authorList>
    </citation>
    <scope>IDENTIFICATION</scope>
    <source>
        <strain evidence="8">05x7-T-G4-1.051#20</strain>
    </source>
</reference>
<dbReference type="SUPFAM" id="SSF57850">
    <property type="entry name" value="RING/U-box"/>
    <property type="match status" value="1"/>
</dbReference>
<evidence type="ECO:0000259" key="7">
    <source>
        <dbReference type="PROSITE" id="PS50119"/>
    </source>
</evidence>
<keyword evidence="5" id="KW-0175">Coiled coil</keyword>